<sequence>MCAVYLRSTDRAPRRYVRRRRRRARAIRGSRCFTIDLQTFDCERLYLRLINIDNMKLVENDQLSEKAKYATGVPWEETEDAGDLCVPHNYPTVKISCAFEPKAEGTGQLPLSQISSNSGDSEFVITSPSVEPHLINSEEFDDLYPRKQAWLSLKAVIHGFLGNRKAENYTELITDMLHNFKVMGCRMSLKVHMLHAHLDKFKDNLGAYSEEQGNVSTKM</sequence>
<name>A0A4C1TE82_EUMVA</name>
<dbReference type="OrthoDB" id="8063408at2759"/>
<keyword evidence="2" id="KW-1185">Reference proteome</keyword>
<organism evidence="1 2">
    <name type="scientific">Eumeta variegata</name>
    <name type="common">Bagworm moth</name>
    <name type="synonym">Eumeta japonica</name>
    <dbReference type="NCBI Taxonomy" id="151549"/>
    <lineage>
        <taxon>Eukaryota</taxon>
        <taxon>Metazoa</taxon>
        <taxon>Ecdysozoa</taxon>
        <taxon>Arthropoda</taxon>
        <taxon>Hexapoda</taxon>
        <taxon>Insecta</taxon>
        <taxon>Pterygota</taxon>
        <taxon>Neoptera</taxon>
        <taxon>Endopterygota</taxon>
        <taxon>Lepidoptera</taxon>
        <taxon>Glossata</taxon>
        <taxon>Ditrysia</taxon>
        <taxon>Tineoidea</taxon>
        <taxon>Psychidae</taxon>
        <taxon>Oiketicinae</taxon>
        <taxon>Eumeta</taxon>
    </lineage>
</organism>
<dbReference type="PANTHER" id="PTHR46114:SF1">
    <property type="entry name" value="ZAD DOMAIN-CONTAINING PROTEIN"/>
    <property type="match status" value="1"/>
</dbReference>
<reference evidence="1 2" key="1">
    <citation type="journal article" date="2019" name="Commun. Biol.">
        <title>The bagworm genome reveals a unique fibroin gene that provides high tensile strength.</title>
        <authorList>
            <person name="Kono N."/>
            <person name="Nakamura H."/>
            <person name="Ohtoshi R."/>
            <person name="Tomita M."/>
            <person name="Numata K."/>
            <person name="Arakawa K."/>
        </authorList>
    </citation>
    <scope>NUCLEOTIDE SEQUENCE [LARGE SCALE GENOMIC DNA]</scope>
</reference>
<gene>
    <name evidence="1" type="ORF">EVAR_77853_1</name>
</gene>
<dbReference type="EMBL" id="BGZK01000047">
    <property type="protein sequence ID" value="GBP11748.1"/>
    <property type="molecule type" value="Genomic_DNA"/>
</dbReference>
<proteinExistence type="predicted"/>
<accession>A0A4C1TE82</accession>
<dbReference type="PANTHER" id="PTHR46114">
    <property type="entry name" value="APPLE DOMAIN-CONTAINING PROTEIN"/>
    <property type="match status" value="1"/>
</dbReference>
<comment type="caution">
    <text evidence="1">The sequence shown here is derived from an EMBL/GenBank/DDBJ whole genome shotgun (WGS) entry which is preliminary data.</text>
</comment>
<dbReference type="AlphaFoldDB" id="A0A4C1TE82"/>
<evidence type="ECO:0000313" key="2">
    <source>
        <dbReference type="Proteomes" id="UP000299102"/>
    </source>
</evidence>
<dbReference type="Proteomes" id="UP000299102">
    <property type="component" value="Unassembled WGS sequence"/>
</dbReference>
<protein>
    <submittedName>
        <fullName evidence="1">Uncharacterized protein</fullName>
    </submittedName>
</protein>
<evidence type="ECO:0000313" key="1">
    <source>
        <dbReference type="EMBL" id="GBP11748.1"/>
    </source>
</evidence>